<protein>
    <submittedName>
        <fullName evidence="2">Uncharacterized protein</fullName>
    </submittedName>
</protein>
<evidence type="ECO:0000313" key="2">
    <source>
        <dbReference type="EMBL" id="AGC71715.1"/>
    </source>
</evidence>
<feature type="compositionally biased region" description="Basic residues" evidence="1">
    <location>
        <begin position="12"/>
        <end position="25"/>
    </location>
</feature>
<reference evidence="2" key="1">
    <citation type="submission" date="2012-09" db="EMBL/GenBank/DDBJ databases">
        <title>Metagenomic Characterization of a Microbial Community in Wastewater Detects High Levels of Antibiotic Resistance.</title>
        <authorList>
            <person name="Abrams M."/>
            <person name="Caldwell A."/>
            <person name="Vandaei E."/>
            <person name="Lee W."/>
            <person name="Perrott J."/>
            <person name="Khan S.Y."/>
            <person name="Ta J."/>
            <person name="Romero D."/>
            <person name="Nguyen V."/>
            <person name="Pourmand N."/>
            <person name="Ouverney C.C."/>
        </authorList>
    </citation>
    <scope>NUCLEOTIDE SEQUENCE</scope>
</reference>
<name>L7VZV0_9BACT</name>
<accession>L7VZV0</accession>
<dbReference type="EMBL" id="JX649880">
    <property type="protein sequence ID" value="AGC71715.1"/>
    <property type="molecule type" value="Genomic_DNA"/>
</dbReference>
<evidence type="ECO:0000256" key="1">
    <source>
        <dbReference type="SAM" id="MobiDB-lite"/>
    </source>
</evidence>
<proteinExistence type="predicted"/>
<dbReference type="AlphaFoldDB" id="L7VZV0"/>
<organism evidence="2">
    <name type="scientific">uncultured bacterium A1Q1_fos_300</name>
    <dbReference type="NCBI Taxonomy" id="1256571"/>
    <lineage>
        <taxon>Bacteria</taxon>
        <taxon>environmental samples</taxon>
    </lineage>
</organism>
<sequence length="40" mass="4479">MAKSSTVTSGTKLKRQPLNKNKWLRGHADKGNRPSVQETQ</sequence>
<feature type="region of interest" description="Disordered" evidence="1">
    <location>
        <begin position="1"/>
        <end position="40"/>
    </location>
</feature>
<feature type="compositionally biased region" description="Polar residues" evidence="1">
    <location>
        <begin position="1"/>
        <end position="11"/>
    </location>
</feature>